<dbReference type="Gene3D" id="1.25.40.20">
    <property type="entry name" value="Ankyrin repeat-containing domain"/>
    <property type="match status" value="3"/>
</dbReference>
<feature type="region of interest" description="Disordered" evidence="5">
    <location>
        <begin position="687"/>
        <end position="745"/>
    </location>
</feature>
<evidence type="ECO:0000313" key="7">
    <source>
        <dbReference type="Proteomes" id="UP000650467"/>
    </source>
</evidence>
<evidence type="ECO:0000256" key="2">
    <source>
        <dbReference type="ARBA" id="ARBA00023043"/>
    </source>
</evidence>
<feature type="compositionally biased region" description="Gly residues" evidence="5">
    <location>
        <begin position="497"/>
        <end position="519"/>
    </location>
</feature>
<dbReference type="SUPFAM" id="SSF48403">
    <property type="entry name" value="Ankyrin repeat"/>
    <property type="match status" value="1"/>
</dbReference>
<dbReference type="PROSITE" id="PS50297">
    <property type="entry name" value="ANK_REP_REGION"/>
    <property type="match status" value="3"/>
</dbReference>
<dbReference type="PANTHER" id="PTHR24198:SF165">
    <property type="entry name" value="ANKYRIN REPEAT-CONTAINING PROTEIN-RELATED"/>
    <property type="match status" value="1"/>
</dbReference>
<feature type="repeat" description="ANK" evidence="3">
    <location>
        <begin position="382"/>
        <end position="414"/>
    </location>
</feature>
<feature type="compositionally biased region" description="Gly residues" evidence="5">
    <location>
        <begin position="527"/>
        <end position="536"/>
    </location>
</feature>
<organism evidence="6 7">
    <name type="scientific">Chlamydomonas incerta</name>
    <dbReference type="NCBI Taxonomy" id="51695"/>
    <lineage>
        <taxon>Eukaryota</taxon>
        <taxon>Viridiplantae</taxon>
        <taxon>Chlorophyta</taxon>
        <taxon>core chlorophytes</taxon>
        <taxon>Chlorophyceae</taxon>
        <taxon>CS clade</taxon>
        <taxon>Chlamydomonadales</taxon>
        <taxon>Chlamydomonadaceae</taxon>
        <taxon>Chlamydomonas</taxon>
    </lineage>
</organism>
<feature type="coiled-coil region" evidence="4">
    <location>
        <begin position="36"/>
        <end position="72"/>
    </location>
</feature>
<evidence type="ECO:0000256" key="3">
    <source>
        <dbReference type="PROSITE-ProRule" id="PRU00023"/>
    </source>
</evidence>
<dbReference type="InterPro" id="IPR036770">
    <property type="entry name" value="Ankyrin_rpt-contain_sf"/>
</dbReference>
<dbReference type="Proteomes" id="UP000650467">
    <property type="component" value="Unassembled WGS sequence"/>
</dbReference>
<feature type="region of interest" description="Disordered" evidence="5">
    <location>
        <begin position="481"/>
        <end position="633"/>
    </location>
</feature>
<feature type="region of interest" description="Disordered" evidence="5">
    <location>
        <begin position="757"/>
        <end position="822"/>
    </location>
</feature>
<feature type="compositionally biased region" description="Gly residues" evidence="5">
    <location>
        <begin position="691"/>
        <end position="701"/>
    </location>
</feature>
<dbReference type="PROSITE" id="PS50088">
    <property type="entry name" value="ANK_REPEAT"/>
    <property type="match status" value="5"/>
</dbReference>
<proteinExistence type="predicted"/>
<dbReference type="PANTHER" id="PTHR24198">
    <property type="entry name" value="ANKYRIN REPEAT AND PROTEIN KINASE DOMAIN-CONTAINING PROTEIN"/>
    <property type="match status" value="1"/>
</dbReference>
<feature type="compositionally biased region" description="Gly residues" evidence="5">
    <location>
        <begin position="768"/>
        <end position="777"/>
    </location>
</feature>
<reference evidence="6" key="1">
    <citation type="journal article" date="2020" name="bioRxiv">
        <title>Comparative genomics of Chlamydomonas.</title>
        <authorList>
            <person name="Craig R.J."/>
            <person name="Hasan A.R."/>
            <person name="Ness R.W."/>
            <person name="Keightley P.D."/>
        </authorList>
    </citation>
    <scope>NUCLEOTIDE SEQUENCE</scope>
    <source>
        <strain evidence="6">SAG 7.73</strain>
    </source>
</reference>
<dbReference type="InterPro" id="IPR002110">
    <property type="entry name" value="Ankyrin_rpt"/>
</dbReference>
<dbReference type="SMART" id="SM00248">
    <property type="entry name" value="ANK"/>
    <property type="match status" value="9"/>
</dbReference>
<evidence type="ECO:0000256" key="1">
    <source>
        <dbReference type="ARBA" id="ARBA00022737"/>
    </source>
</evidence>
<keyword evidence="7" id="KW-1185">Reference proteome</keyword>
<feature type="compositionally biased region" description="Gly residues" evidence="5">
    <location>
        <begin position="788"/>
        <end position="812"/>
    </location>
</feature>
<name>A0A835W578_CHLIN</name>
<keyword evidence="1" id="KW-0677">Repeat</keyword>
<dbReference type="EMBL" id="JAEHOC010000013">
    <property type="protein sequence ID" value="KAG2436211.1"/>
    <property type="molecule type" value="Genomic_DNA"/>
</dbReference>
<dbReference type="Pfam" id="PF12796">
    <property type="entry name" value="Ank_2"/>
    <property type="match status" value="3"/>
</dbReference>
<evidence type="ECO:0000256" key="5">
    <source>
        <dbReference type="SAM" id="MobiDB-lite"/>
    </source>
</evidence>
<dbReference type="AlphaFoldDB" id="A0A835W578"/>
<keyword evidence="2 3" id="KW-0040">ANK repeat</keyword>
<evidence type="ECO:0000313" key="6">
    <source>
        <dbReference type="EMBL" id="KAG2436211.1"/>
    </source>
</evidence>
<feature type="repeat" description="ANK" evidence="3">
    <location>
        <begin position="282"/>
        <end position="314"/>
    </location>
</feature>
<gene>
    <name evidence="6" type="ORF">HXX76_006523</name>
</gene>
<feature type="repeat" description="ANK" evidence="3">
    <location>
        <begin position="176"/>
        <end position="208"/>
    </location>
</feature>
<keyword evidence="4" id="KW-0175">Coiled coil</keyword>
<accession>A0A835W578</accession>
<feature type="compositionally biased region" description="Pro residues" evidence="5">
    <location>
        <begin position="591"/>
        <end position="618"/>
    </location>
</feature>
<sequence length="880" mass="88401">MAYYVVGRDWPDHFYATNAKWPSPNQWWKNPNPHTNEALTAKFRASQAEMKKAREIEEREAARKESRKLKKQLFQAIVQRDMVTVRQLLKRCPLLLERHTPFGATPVALAAAVGDASIVDFLLAEGADVAEGDRVGATPLIAAAGRGHTPVCSMLLGSRQGGNRGRAYLLRQATRGGETAVHAAAKNGHLDTLQALLAAGGDPAAVDKEGRDCLMMAAANDHPNVMSDLIHTCGAHPARADAQGRNALMHAAGCGSLQAVQLLLGLGPQLTPPLDLGAADAAGYGALHHACLGGSVEVVEELTKHGLAITPDDPNTLALLRLAARAGHAGVVRWMLGAGVGLREVMEDGNHNPLFSAVLGGSAGVVDALLAAGARVDPRDSKGRTPLGVAAEAGDTALCRHLVGAGASLLAADNHGRVPRRLAYLANQRDTAEALSGMARLRHLVADDDVSEVLDSGGPWVPAPLPPDQLVPDHRPLRRQEERDAKLEPQQQRRPSGGNGSAEGGGSASGSAAGDGGGSVADSGAGASDGGGGYGAGAAAPRRRGAAAMEPVVEEREEEALAAAMTLPGATGFASRPGTAQSSLQHDRPPSRPTTPPGPGLAGAAPPPPPPTAPPPPAALTAAHVPPSHGLERSVSFSEPVVSAPAAAPASHYAAAAPHTAAAAAAGAGGAPGSQQQRSLLDHYPHQEQARGGGHGGGAGALGQSQGSQQELWAGATGGSSMQQGGPESWGGFSQGAGSAQGAGATPEWAAVMAAARPTAGAADHGEWGGGTTGSGGPEATALAKPGGAAGGGFGPGDSGRWGAHGGGGSMGAPGSSQHQIGAHWDPEDSLAALVPQFPAPGPGGVVDEWAGADSTQDAAAWAAVISSATGLPAGAGEQY</sequence>
<protein>
    <submittedName>
        <fullName evidence="6">Uncharacterized protein</fullName>
    </submittedName>
</protein>
<dbReference type="OrthoDB" id="529241at2759"/>
<comment type="caution">
    <text evidence="6">The sequence shown here is derived from an EMBL/GenBank/DDBJ whole genome shotgun (WGS) entry which is preliminary data.</text>
</comment>
<evidence type="ECO:0000256" key="4">
    <source>
        <dbReference type="SAM" id="Coils"/>
    </source>
</evidence>
<feature type="repeat" description="ANK" evidence="3">
    <location>
        <begin position="102"/>
        <end position="134"/>
    </location>
</feature>
<feature type="compositionally biased region" description="Low complexity" evidence="5">
    <location>
        <begin position="702"/>
        <end position="712"/>
    </location>
</feature>
<feature type="repeat" description="ANK" evidence="3">
    <location>
        <begin position="349"/>
        <end position="381"/>
    </location>
</feature>